<reference evidence="2 3" key="1">
    <citation type="submission" date="2016-10" db="EMBL/GenBank/DDBJ databases">
        <authorList>
            <person name="de Groot N.N."/>
        </authorList>
    </citation>
    <scope>NUCLEOTIDE SEQUENCE [LARGE SCALE GENOMIC DNA]</scope>
    <source>
        <strain evidence="2 3">MON 2.2</strain>
    </source>
</reference>
<dbReference type="STRING" id="675864.SAMN04489747_2760"/>
<evidence type="ECO:0000313" key="2">
    <source>
        <dbReference type="EMBL" id="SDE19393.1"/>
    </source>
</evidence>
<organism evidence="2 3">
    <name type="scientific">Auraticoccus monumenti</name>
    <dbReference type="NCBI Taxonomy" id="675864"/>
    <lineage>
        <taxon>Bacteria</taxon>
        <taxon>Bacillati</taxon>
        <taxon>Actinomycetota</taxon>
        <taxon>Actinomycetes</taxon>
        <taxon>Propionibacteriales</taxon>
        <taxon>Propionibacteriaceae</taxon>
        <taxon>Auraticoccus</taxon>
    </lineage>
</organism>
<evidence type="ECO:0008006" key="4">
    <source>
        <dbReference type="Google" id="ProtNLM"/>
    </source>
</evidence>
<evidence type="ECO:0000256" key="1">
    <source>
        <dbReference type="SAM" id="Phobius"/>
    </source>
</evidence>
<feature type="transmembrane region" description="Helical" evidence="1">
    <location>
        <begin position="74"/>
        <end position="93"/>
    </location>
</feature>
<proteinExistence type="predicted"/>
<dbReference type="EMBL" id="LT629688">
    <property type="protein sequence ID" value="SDE19393.1"/>
    <property type="molecule type" value="Genomic_DNA"/>
</dbReference>
<dbReference type="Proteomes" id="UP000198546">
    <property type="component" value="Chromosome i"/>
</dbReference>
<keyword evidence="1" id="KW-1133">Transmembrane helix</keyword>
<dbReference type="AlphaFoldDB" id="A0A1G7AX60"/>
<feature type="transmembrane region" description="Helical" evidence="1">
    <location>
        <begin position="105"/>
        <end position="123"/>
    </location>
</feature>
<keyword evidence="1" id="KW-0472">Membrane</keyword>
<name>A0A1G7AX60_9ACTN</name>
<evidence type="ECO:0000313" key="3">
    <source>
        <dbReference type="Proteomes" id="UP000198546"/>
    </source>
</evidence>
<protein>
    <recommendedName>
        <fullName evidence="4">ATP synthase I chain</fullName>
    </recommendedName>
</protein>
<feature type="transmembrane region" description="Helical" evidence="1">
    <location>
        <begin position="36"/>
        <end position="53"/>
    </location>
</feature>
<accession>A0A1G7AX60</accession>
<keyword evidence="1" id="KW-0812">Transmembrane</keyword>
<gene>
    <name evidence="2" type="ORF">SAMN04489747_2760</name>
</gene>
<sequence length="159" mass="16666">MLADRARRLLVGGMVGAHVLALPVLIGFAVADGARALVSGLFGLALVVFFHAVGQATQIRFAGSDPRTLMRASLLSYALRTALLGLAVVGWVNLPPESQARVNPMALSMVAAAAVVGWMVALVRTYSRLRIPVYDEPDAPARGVYDSASEITPAPGSRA</sequence>
<keyword evidence="3" id="KW-1185">Reference proteome</keyword>
<feature type="transmembrane region" description="Helical" evidence="1">
    <location>
        <begin position="9"/>
        <end position="30"/>
    </location>
</feature>